<dbReference type="InterPro" id="IPR029526">
    <property type="entry name" value="PGBD"/>
</dbReference>
<evidence type="ECO:0000313" key="2">
    <source>
        <dbReference type="EMBL" id="PIO64329.1"/>
    </source>
</evidence>
<sequence length="159" mass="18658">MRRTQTVWREYKRCLKVNHRHPRHMSAFFDDIDILERSFDELLLENDSEGLYIPDGEDALVPAIVHDDKDLDSDKSDDDEDDEAETTWRHLHFAIATTQVTFESRLYVAEAVVMELMDGYLKQGTCLYTDNWYTSLALAHQHLKKRTDLVGTLRRNRKG</sequence>
<gene>
    <name evidence="2" type="ORF">TELCIR_14047</name>
</gene>
<dbReference type="OrthoDB" id="5862982at2759"/>
<name>A0A2G9U245_TELCI</name>
<dbReference type="AlphaFoldDB" id="A0A2G9U245"/>
<dbReference type="Pfam" id="PF13843">
    <property type="entry name" value="DDE_Tnp_1_7"/>
    <property type="match status" value="1"/>
</dbReference>
<accession>A0A2G9U245</accession>
<dbReference type="EMBL" id="KZ349998">
    <property type="protein sequence ID" value="PIO64329.1"/>
    <property type="molecule type" value="Genomic_DNA"/>
</dbReference>
<organism evidence="2 3">
    <name type="scientific">Teladorsagia circumcincta</name>
    <name type="common">Brown stomach worm</name>
    <name type="synonym">Ostertagia circumcincta</name>
    <dbReference type="NCBI Taxonomy" id="45464"/>
    <lineage>
        <taxon>Eukaryota</taxon>
        <taxon>Metazoa</taxon>
        <taxon>Ecdysozoa</taxon>
        <taxon>Nematoda</taxon>
        <taxon>Chromadorea</taxon>
        <taxon>Rhabditida</taxon>
        <taxon>Rhabditina</taxon>
        <taxon>Rhabditomorpha</taxon>
        <taxon>Strongyloidea</taxon>
        <taxon>Trichostrongylidae</taxon>
        <taxon>Teladorsagia</taxon>
    </lineage>
</organism>
<reference evidence="2 3" key="1">
    <citation type="submission" date="2015-09" db="EMBL/GenBank/DDBJ databases">
        <title>Draft genome of the parasitic nematode Teladorsagia circumcincta isolate WARC Sus (inbred).</title>
        <authorList>
            <person name="Mitreva M."/>
        </authorList>
    </citation>
    <scope>NUCLEOTIDE SEQUENCE [LARGE SCALE GENOMIC DNA]</scope>
    <source>
        <strain evidence="2 3">S</strain>
    </source>
</reference>
<evidence type="ECO:0000259" key="1">
    <source>
        <dbReference type="Pfam" id="PF13843"/>
    </source>
</evidence>
<feature type="domain" description="PiggyBac transposable element-derived protein" evidence="1">
    <location>
        <begin position="98"/>
        <end position="158"/>
    </location>
</feature>
<keyword evidence="3" id="KW-1185">Reference proteome</keyword>
<protein>
    <recommendedName>
        <fullName evidence="1">PiggyBac transposable element-derived protein domain-containing protein</fullName>
    </recommendedName>
</protein>
<evidence type="ECO:0000313" key="3">
    <source>
        <dbReference type="Proteomes" id="UP000230423"/>
    </source>
</evidence>
<dbReference type="Proteomes" id="UP000230423">
    <property type="component" value="Unassembled WGS sequence"/>
</dbReference>
<proteinExistence type="predicted"/>